<accession>A0A8C2RL97</accession>
<sequence>MEYWCLLECFRLQDVIKGHISSTLNLSILVISTIEYCILPSLFIPQIDPYLSLIQRGQLRDGSRCGLNAEPVFSLNEAALGHCRHRTWIASDGLLYHFSSFSFSGDLFPLNDSD</sequence>
<proteinExistence type="predicted"/>
<reference evidence="1" key="1">
    <citation type="submission" date="2019-03" db="EMBL/GenBank/DDBJ databases">
        <title>Genome sequencing and reference-guided assembly of Black Bengal Goat (Capra hircus).</title>
        <authorList>
            <person name="Siddiki A.Z."/>
            <person name="Baten A."/>
            <person name="Billah M."/>
            <person name="Alam M.A.U."/>
            <person name="Shawrob K.S.M."/>
            <person name="Saha S."/>
            <person name="Chowdhury M."/>
            <person name="Rahman A.H."/>
            <person name="Stear M."/>
            <person name="Miah G."/>
            <person name="Das G.B."/>
            <person name="Hossain M.M."/>
            <person name="Kumkum M."/>
            <person name="Islam M.S."/>
            <person name="Mollah A.M."/>
            <person name="Ahsan A."/>
            <person name="Tusar F."/>
            <person name="Khan M.K.I."/>
        </authorList>
    </citation>
    <scope>NUCLEOTIDE SEQUENCE [LARGE SCALE GENOMIC DNA]</scope>
</reference>
<reference evidence="1" key="2">
    <citation type="submission" date="2025-08" db="UniProtKB">
        <authorList>
            <consortium name="Ensembl"/>
        </authorList>
    </citation>
    <scope>IDENTIFICATION</scope>
</reference>
<organism evidence="1">
    <name type="scientific">Capra hircus</name>
    <name type="common">Goat</name>
    <dbReference type="NCBI Taxonomy" id="9925"/>
    <lineage>
        <taxon>Eukaryota</taxon>
        <taxon>Metazoa</taxon>
        <taxon>Chordata</taxon>
        <taxon>Craniata</taxon>
        <taxon>Vertebrata</taxon>
        <taxon>Euteleostomi</taxon>
        <taxon>Mammalia</taxon>
        <taxon>Eutheria</taxon>
        <taxon>Laurasiatheria</taxon>
        <taxon>Artiodactyla</taxon>
        <taxon>Ruminantia</taxon>
        <taxon>Pecora</taxon>
        <taxon>Bovidae</taxon>
        <taxon>Caprinae</taxon>
        <taxon>Capra</taxon>
    </lineage>
</organism>
<dbReference type="AlphaFoldDB" id="A0A8C2RL97"/>
<evidence type="ECO:0000313" key="1">
    <source>
        <dbReference type="Ensembl" id="ENSCHIP00010030547.1"/>
    </source>
</evidence>
<dbReference type="Ensembl" id="ENSCHIT00010043039.1">
    <property type="protein sequence ID" value="ENSCHIP00010030547.1"/>
    <property type="gene ID" value="ENSCHIG00010022734.1"/>
</dbReference>
<protein>
    <submittedName>
        <fullName evidence="1">Uncharacterized protein</fullName>
    </submittedName>
</protein>
<name>A0A8C2RL97_CAPHI</name>